<dbReference type="InterPro" id="IPR003439">
    <property type="entry name" value="ABC_transporter-like_ATP-bd"/>
</dbReference>
<evidence type="ECO:0000313" key="7">
    <source>
        <dbReference type="Proteomes" id="UP000603234"/>
    </source>
</evidence>
<protein>
    <submittedName>
        <fullName evidence="6">ATP-binding cassette domain-containing protein</fullName>
    </submittedName>
</protein>
<dbReference type="InterPro" id="IPR050763">
    <property type="entry name" value="ABC_transporter_ATP-binding"/>
</dbReference>
<keyword evidence="3" id="KW-0547">Nucleotide-binding</keyword>
<dbReference type="InterPro" id="IPR027417">
    <property type="entry name" value="P-loop_NTPase"/>
</dbReference>
<keyword evidence="7" id="KW-1185">Reference proteome</keyword>
<evidence type="ECO:0000259" key="5">
    <source>
        <dbReference type="PROSITE" id="PS50893"/>
    </source>
</evidence>
<keyword evidence="2" id="KW-0813">Transport</keyword>
<dbReference type="GO" id="GO:0005524">
    <property type="term" value="F:ATP binding"/>
    <property type="evidence" value="ECO:0007669"/>
    <property type="project" value="UniProtKB-KW"/>
</dbReference>
<comment type="caution">
    <text evidence="6">The sequence shown here is derived from an EMBL/GenBank/DDBJ whole genome shotgun (WGS) entry which is preliminary data.</text>
</comment>
<evidence type="ECO:0000313" key="6">
    <source>
        <dbReference type="EMBL" id="MBC3803039.1"/>
    </source>
</evidence>
<proteinExistence type="inferred from homology"/>
<dbReference type="Proteomes" id="UP000603234">
    <property type="component" value="Unassembled WGS sequence"/>
</dbReference>
<evidence type="ECO:0000256" key="1">
    <source>
        <dbReference type="ARBA" id="ARBA00005417"/>
    </source>
</evidence>
<dbReference type="RefSeq" id="WP_186840956.1">
    <property type="nucleotide sequence ID" value="NZ_WJBC01000001.1"/>
</dbReference>
<dbReference type="EMBL" id="WJBC01000001">
    <property type="protein sequence ID" value="MBC3803039.1"/>
    <property type="molecule type" value="Genomic_DNA"/>
</dbReference>
<feature type="domain" description="ABC transporter" evidence="5">
    <location>
        <begin position="4"/>
        <end position="225"/>
    </location>
</feature>
<evidence type="ECO:0000256" key="2">
    <source>
        <dbReference type="ARBA" id="ARBA00022448"/>
    </source>
</evidence>
<dbReference type="SUPFAM" id="SSF52540">
    <property type="entry name" value="P-loop containing nucleoside triphosphate hydrolases"/>
    <property type="match status" value="1"/>
</dbReference>
<keyword evidence="4 6" id="KW-0067">ATP-binding</keyword>
<dbReference type="InterPro" id="IPR003593">
    <property type="entry name" value="AAA+_ATPase"/>
</dbReference>
<dbReference type="CDD" id="cd03230">
    <property type="entry name" value="ABC_DR_subfamily_A"/>
    <property type="match status" value="1"/>
</dbReference>
<comment type="similarity">
    <text evidence="1">Belongs to the ABC transporter superfamily.</text>
</comment>
<organism evidence="6 7">
    <name type="scientific">Acetobacterium fimetarium</name>
    <dbReference type="NCBI Taxonomy" id="52691"/>
    <lineage>
        <taxon>Bacteria</taxon>
        <taxon>Bacillati</taxon>
        <taxon>Bacillota</taxon>
        <taxon>Clostridia</taxon>
        <taxon>Eubacteriales</taxon>
        <taxon>Eubacteriaceae</taxon>
        <taxon>Acetobacterium</taxon>
    </lineage>
</organism>
<sequence length="234" mass="26559">MNLVSAKGLVKGFKKRSVIHGIDFEIRKGEVLALVGPNGVGKSTTIAMVLGILQPDEGHIEHWRPDYRRFVGAQLQSTPFFEGYTVEENLKLFAALYQTKLDQEQIREKLESCHLTEAGKTPAIKLSIGQQKRLAIAVTNVHRPELAVLDEPTAGLDPRARYEIKEMIRTMTKNNQTVLFSSHDMEEVEQLADRLIFMNEGIIVDEGKPDELIEKYQVKNLEELYLELTRTNIN</sequence>
<dbReference type="PANTHER" id="PTHR42711:SF5">
    <property type="entry name" value="ABC TRANSPORTER ATP-BINDING PROTEIN NATA"/>
    <property type="match status" value="1"/>
</dbReference>
<gene>
    <name evidence="6" type="ORF">GH808_01095</name>
</gene>
<dbReference type="Gene3D" id="3.40.50.300">
    <property type="entry name" value="P-loop containing nucleotide triphosphate hydrolases"/>
    <property type="match status" value="1"/>
</dbReference>
<name>A0ABR6WRV3_9FIRM</name>
<reference evidence="6 7" key="1">
    <citation type="journal article" date="2020" name="mSystems">
        <title>Defining Genomic and Predicted Metabolic Features of the Acetobacterium Genus.</title>
        <authorList>
            <person name="Ross D.E."/>
            <person name="Marshall C.W."/>
            <person name="Gulliver D."/>
            <person name="May H.D."/>
            <person name="Norman R.S."/>
        </authorList>
    </citation>
    <scope>NUCLEOTIDE SEQUENCE [LARGE SCALE GENOMIC DNA]</scope>
    <source>
        <strain evidence="6 7">DSM 8238</strain>
    </source>
</reference>
<dbReference type="PANTHER" id="PTHR42711">
    <property type="entry name" value="ABC TRANSPORTER ATP-BINDING PROTEIN"/>
    <property type="match status" value="1"/>
</dbReference>
<evidence type="ECO:0000256" key="4">
    <source>
        <dbReference type="ARBA" id="ARBA00022840"/>
    </source>
</evidence>
<dbReference type="PROSITE" id="PS50893">
    <property type="entry name" value="ABC_TRANSPORTER_2"/>
    <property type="match status" value="1"/>
</dbReference>
<dbReference type="SMART" id="SM00382">
    <property type="entry name" value="AAA"/>
    <property type="match status" value="1"/>
</dbReference>
<accession>A0ABR6WRV3</accession>
<dbReference type="Pfam" id="PF00005">
    <property type="entry name" value="ABC_tran"/>
    <property type="match status" value="1"/>
</dbReference>
<evidence type="ECO:0000256" key="3">
    <source>
        <dbReference type="ARBA" id="ARBA00022741"/>
    </source>
</evidence>